<proteinExistence type="predicted"/>
<dbReference type="AlphaFoldDB" id="A0ABD6AK81"/>
<protein>
    <recommendedName>
        <fullName evidence="4">Phage holin family protein</fullName>
    </recommendedName>
</protein>
<evidence type="ECO:0000256" key="1">
    <source>
        <dbReference type="SAM" id="Phobius"/>
    </source>
</evidence>
<dbReference type="RefSeq" id="WP_256409630.1">
    <property type="nucleotide sequence ID" value="NZ_JANHDN010000005.1"/>
</dbReference>
<evidence type="ECO:0000313" key="2">
    <source>
        <dbReference type="EMBL" id="MFC7324547.1"/>
    </source>
</evidence>
<feature type="transmembrane region" description="Helical" evidence="1">
    <location>
        <begin position="20"/>
        <end position="42"/>
    </location>
</feature>
<accession>A0ABD6AK81</accession>
<evidence type="ECO:0000313" key="3">
    <source>
        <dbReference type="Proteomes" id="UP001596545"/>
    </source>
</evidence>
<feature type="transmembrane region" description="Helical" evidence="1">
    <location>
        <begin position="49"/>
        <end position="67"/>
    </location>
</feature>
<reference evidence="2 3" key="1">
    <citation type="journal article" date="2019" name="Int. J. Syst. Evol. Microbiol.">
        <title>The Global Catalogue of Microorganisms (GCM) 10K type strain sequencing project: providing services to taxonomists for standard genome sequencing and annotation.</title>
        <authorList>
            <consortium name="The Broad Institute Genomics Platform"/>
            <consortium name="The Broad Institute Genome Sequencing Center for Infectious Disease"/>
            <person name="Wu L."/>
            <person name="Ma J."/>
        </authorList>
    </citation>
    <scope>NUCLEOTIDE SEQUENCE [LARGE SCALE GENOMIC DNA]</scope>
    <source>
        <strain evidence="2 3">CGMCC 1.12554</strain>
    </source>
</reference>
<evidence type="ECO:0008006" key="4">
    <source>
        <dbReference type="Google" id="ProtNLM"/>
    </source>
</evidence>
<gene>
    <name evidence="2" type="ORF">ACFQMF_08140</name>
</gene>
<name>A0ABD6AK81_9EURY</name>
<keyword evidence="3" id="KW-1185">Reference proteome</keyword>
<sequence length="68" mass="6953">MLDEIFEIVFDVILELVPTVVLKIVLLLAGLVAVAIGVPLLADSPLFGGALTVLGAAAVIGVLASWVL</sequence>
<organism evidence="2 3">
    <name type="scientific">Halorubrum rutilum</name>
    <dbReference type="NCBI Taxonomy" id="1364933"/>
    <lineage>
        <taxon>Archaea</taxon>
        <taxon>Methanobacteriati</taxon>
        <taxon>Methanobacteriota</taxon>
        <taxon>Stenosarchaea group</taxon>
        <taxon>Halobacteria</taxon>
        <taxon>Halobacteriales</taxon>
        <taxon>Haloferacaceae</taxon>
        <taxon>Halorubrum</taxon>
    </lineage>
</organism>
<keyword evidence="1" id="KW-1133">Transmembrane helix</keyword>
<keyword evidence="1" id="KW-0812">Transmembrane</keyword>
<dbReference type="EMBL" id="JBHTBL010000005">
    <property type="protein sequence ID" value="MFC7324547.1"/>
    <property type="molecule type" value="Genomic_DNA"/>
</dbReference>
<keyword evidence="1" id="KW-0472">Membrane</keyword>
<comment type="caution">
    <text evidence="2">The sequence shown here is derived from an EMBL/GenBank/DDBJ whole genome shotgun (WGS) entry which is preliminary data.</text>
</comment>
<dbReference type="Proteomes" id="UP001596545">
    <property type="component" value="Unassembled WGS sequence"/>
</dbReference>